<evidence type="ECO:0000256" key="5">
    <source>
        <dbReference type="ARBA" id="ARBA00022989"/>
    </source>
</evidence>
<dbReference type="OMA" id="VMIDYGS"/>
<dbReference type="Proteomes" id="UP000036987">
    <property type="component" value="Unassembled WGS sequence"/>
</dbReference>
<evidence type="ECO:0000256" key="3">
    <source>
        <dbReference type="ARBA" id="ARBA00022692"/>
    </source>
</evidence>
<dbReference type="InterPro" id="IPR002401">
    <property type="entry name" value="Cyt_P450_E_grp-I"/>
</dbReference>
<feature type="binding site" description="axial binding residue" evidence="10">
    <location>
        <position position="454"/>
    </location>
    <ligand>
        <name>heme</name>
        <dbReference type="ChEBI" id="CHEBI:30413"/>
    </ligand>
    <ligandPart>
        <name>Fe</name>
        <dbReference type="ChEBI" id="CHEBI:18248"/>
    </ligandPart>
</feature>
<dbReference type="InterPro" id="IPR051103">
    <property type="entry name" value="Plant_metabolite_P450s"/>
</dbReference>
<dbReference type="PANTHER" id="PTHR24298">
    <property type="entry name" value="FLAVONOID 3'-MONOOXYGENASE-RELATED"/>
    <property type="match status" value="1"/>
</dbReference>
<dbReference type="PRINTS" id="PR00385">
    <property type="entry name" value="P450"/>
</dbReference>
<dbReference type="AlphaFoldDB" id="A0A0K9NZP8"/>
<evidence type="ECO:0000313" key="13">
    <source>
        <dbReference type="Proteomes" id="UP000036987"/>
    </source>
</evidence>
<comment type="similarity">
    <text evidence="11">Belongs to the cytochrome P450 family.</text>
</comment>
<dbReference type="GO" id="GO:0016709">
    <property type="term" value="F:oxidoreductase activity, acting on paired donors, with incorporation or reduction of molecular oxygen, NAD(P)H as one donor, and incorporation of one atom of oxygen"/>
    <property type="evidence" value="ECO:0000318"/>
    <property type="project" value="GO_Central"/>
</dbReference>
<evidence type="ECO:0000256" key="8">
    <source>
        <dbReference type="ARBA" id="ARBA00023033"/>
    </source>
</evidence>
<evidence type="ECO:0000256" key="1">
    <source>
        <dbReference type="ARBA" id="ARBA00004167"/>
    </source>
</evidence>
<dbReference type="GO" id="GO:0016020">
    <property type="term" value="C:membrane"/>
    <property type="evidence" value="ECO:0000318"/>
    <property type="project" value="GO_Central"/>
</dbReference>
<dbReference type="Pfam" id="PF00067">
    <property type="entry name" value="p450"/>
    <property type="match status" value="1"/>
</dbReference>
<evidence type="ECO:0000256" key="11">
    <source>
        <dbReference type="RuleBase" id="RU000461"/>
    </source>
</evidence>
<protein>
    <recommendedName>
        <fullName evidence="14">Cytochrome P450</fullName>
    </recommendedName>
</protein>
<keyword evidence="6 11" id="KW-0560">Oxidoreductase</keyword>
<keyword evidence="8 11" id="KW-0503">Monooxygenase</keyword>
<comment type="caution">
    <text evidence="12">The sequence shown here is derived from an EMBL/GenBank/DDBJ whole genome shotgun (WGS) entry which is preliminary data.</text>
</comment>
<keyword evidence="7 10" id="KW-0408">Iron</keyword>
<evidence type="ECO:0000256" key="10">
    <source>
        <dbReference type="PIRSR" id="PIRSR602401-1"/>
    </source>
</evidence>
<evidence type="ECO:0000256" key="9">
    <source>
        <dbReference type="ARBA" id="ARBA00023136"/>
    </source>
</evidence>
<dbReference type="PROSITE" id="PS00086">
    <property type="entry name" value="CYTOCHROME_P450"/>
    <property type="match status" value="1"/>
</dbReference>
<keyword evidence="2 10" id="KW-0349">Heme</keyword>
<evidence type="ECO:0000256" key="2">
    <source>
        <dbReference type="ARBA" id="ARBA00022617"/>
    </source>
</evidence>
<dbReference type="Gene3D" id="1.10.630.10">
    <property type="entry name" value="Cytochrome P450"/>
    <property type="match status" value="1"/>
</dbReference>
<dbReference type="STRING" id="29655.A0A0K9NZP8"/>
<comment type="subcellular location">
    <subcellularLocation>
        <location evidence="1">Membrane</location>
        <topology evidence="1">Single-pass membrane protein</topology>
    </subcellularLocation>
</comment>
<name>A0A0K9NZP8_ZOSMR</name>
<organism evidence="12 13">
    <name type="scientific">Zostera marina</name>
    <name type="common">Eelgrass</name>
    <dbReference type="NCBI Taxonomy" id="29655"/>
    <lineage>
        <taxon>Eukaryota</taxon>
        <taxon>Viridiplantae</taxon>
        <taxon>Streptophyta</taxon>
        <taxon>Embryophyta</taxon>
        <taxon>Tracheophyta</taxon>
        <taxon>Spermatophyta</taxon>
        <taxon>Magnoliopsida</taxon>
        <taxon>Liliopsida</taxon>
        <taxon>Zosteraceae</taxon>
        <taxon>Zostera</taxon>
    </lineage>
</organism>
<keyword evidence="9" id="KW-0472">Membrane</keyword>
<evidence type="ECO:0000256" key="4">
    <source>
        <dbReference type="ARBA" id="ARBA00022723"/>
    </source>
</evidence>
<comment type="cofactor">
    <cofactor evidence="10">
        <name>heme</name>
        <dbReference type="ChEBI" id="CHEBI:30413"/>
    </cofactor>
</comment>
<dbReference type="InterPro" id="IPR001128">
    <property type="entry name" value="Cyt_P450"/>
</dbReference>
<evidence type="ECO:0000313" key="12">
    <source>
        <dbReference type="EMBL" id="KMZ62193.1"/>
    </source>
</evidence>
<gene>
    <name evidence="12" type="ORF">ZOSMA_486G00110</name>
</gene>
<dbReference type="PRINTS" id="PR00463">
    <property type="entry name" value="EP450I"/>
</dbReference>
<dbReference type="PANTHER" id="PTHR24298:SF800">
    <property type="entry name" value="CYTOCHROME P450 89A2-RELATED"/>
    <property type="match status" value="1"/>
</dbReference>
<dbReference type="GO" id="GO:0020037">
    <property type="term" value="F:heme binding"/>
    <property type="evidence" value="ECO:0007669"/>
    <property type="project" value="InterPro"/>
</dbReference>
<sequence length="511" mass="59129">MGVVFLLLLPLFFLLAFYLIVYYPSTRRSNLPPGPTVYPIIGNVLWIRKSLADIKSIIRDFRHKYGDILTLHIGTVRPSIFVFDQNLAHKLLVQHGSIFGSRIPLNQLFRFVGNDSYTISNSPSGPIWRLLRRNLVSEILHPSRIKSYGDARSWVLEAALDKIGKQSEKEGSVVVVRDVFQYAMFCLLVYMCFGEKFDEKVVREIETVQRDLLLFFRKLQIFRFFPKIGRYIFSKRWKTMMEIKERQTVIFSRLIDARRKKIPSRKDYEYCYLDSLLDLELPTATDEEDKKRKLTEVEIIGLCSEFLNGGTDTTSTALQWVMANLVKKRGIQKKLLKEIREVVPNEEAAIEHEDLQKMVYLKAVVMEGLRRHPPGQFLLPHTATDDTVIDGHLIPKNAAINFMVGDMGWDSRVWKDPLEFKPERFLPGGEGYGVDITGSKGIKMMPFGAGRRICPGINLALLHLEYFVANLIRKFDWKQVDGEQIDLTEKDEFTTVMKFPLRSHVTLHNKY</sequence>
<keyword evidence="5" id="KW-1133">Transmembrane helix</keyword>
<evidence type="ECO:0000256" key="6">
    <source>
        <dbReference type="ARBA" id="ARBA00023002"/>
    </source>
</evidence>
<dbReference type="InterPro" id="IPR036396">
    <property type="entry name" value="Cyt_P450_sf"/>
</dbReference>
<dbReference type="EMBL" id="LFYR01001402">
    <property type="protein sequence ID" value="KMZ62193.1"/>
    <property type="molecule type" value="Genomic_DNA"/>
</dbReference>
<reference evidence="13" key="1">
    <citation type="journal article" date="2016" name="Nature">
        <title>The genome of the seagrass Zostera marina reveals angiosperm adaptation to the sea.</title>
        <authorList>
            <person name="Olsen J.L."/>
            <person name="Rouze P."/>
            <person name="Verhelst B."/>
            <person name="Lin Y.-C."/>
            <person name="Bayer T."/>
            <person name="Collen J."/>
            <person name="Dattolo E."/>
            <person name="De Paoli E."/>
            <person name="Dittami S."/>
            <person name="Maumus F."/>
            <person name="Michel G."/>
            <person name="Kersting A."/>
            <person name="Lauritano C."/>
            <person name="Lohaus R."/>
            <person name="Toepel M."/>
            <person name="Tonon T."/>
            <person name="Vanneste K."/>
            <person name="Amirebrahimi M."/>
            <person name="Brakel J."/>
            <person name="Bostroem C."/>
            <person name="Chovatia M."/>
            <person name="Grimwood J."/>
            <person name="Jenkins J.W."/>
            <person name="Jueterbock A."/>
            <person name="Mraz A."/>
            <person name="Stam W.T."/>
            <person name="Tice H."/>
            <person name="Bornberg-Bauer E."/>
            <person name="Green P.J."/>
            <person name="Pearson G.A."/>
            <person name="Procaccini G."/>
            <person name="Duarte C.M."/>
            <person name="Schmutz J."/>
            <person name="Reusch T.B.H."/>
            <person name="Van de Peer Y."/>
        </authorList>
    </citation>
    <scope>NUCLEOTIDE SEQUENCE [LARGE SCALE GENOMIC DNA]</scope>
    <source>
        <strain evidence="13">cv. Finnish</strain>
    </source>
</reference>
<dbReference type="InterPro" id="IPR017972">
    <property type="entry name" value="Cyt_P450_CS"/>
</dbReference>
<dbReference type="SUPFAM" id="SSF48264">
    <property type="entry name" value="Cytochrome P450"/>
    <property type="match status" value="1"/>
</dbReference>
<keyword evidence="3" id="KW-0812">Transmembrane</keyword>
<evidence type="ECO:0008006" key="14">
    <source>
        <dbReference type="Google" id="ProtNLM"/>
    </source>
</evidence>
<keyword evidence="13" id="KW-1185">Reference proteome</keyword>
<dbReference type="CDD" id="cd11075">
    <property type="entry name" value="CYP77_89"/>
    <property type="match status" value="1"/>
</dbReference>
<proteinExistence type="inferred from homology"/>
<dbReference type="FunFam" id="1.10.630.10:FF:000012">
    <property type="entry name" value="Cytochrome P450 family protein"/>
    <property type="match status" value="1"/>
</dbReference>
<accession>A0A0K9NZP8</accession>
<dbReference type="OrthoDB" id="1055148at2759"/>
<keyword evidence="4 10" id="KW-0479">Metal-binding</keyword>
<evidence type="ECO:0000256" key="7">
    <source>
        <dbReference type="ARBA" id="ARBA00023004"/>
    </source>
</evidence>
<dbReference type="GO" id="GO:0005506">
    <property type="term" value="F:iron ion binding"/>
    <property type="evidence" value="ECO:0007669"/>
    <property type="project" value="InterPro"/>
</dbReference>